<feature type="region of interest" description="Disordered" evidence="1">
    <location>
        <begin position="197"/>
        <end position="217"/>
    </location>
</feature>
<feature type="compositionally biased region" description="Polar residues" evidence="1">
    <location>
        <begin position="197"/>
        <end position="206"/>
    </location>
</feature>
<keyword evidence="2" id="KW-0812">Transmembrane</keyword>
<sequence length="217" mass="23471">MAIESSHHRSGNRPHKLLAGWIITAIVVLLVVIGSAVGWTVAHKNIDNNRNLDAVQDCSAGYLNIDIWAPAGIQDSLTELITAYQSSLPSNGGLCSSFSLSTQSSSEAAKELKNQKPYIPGVWIGSLSDMKKVEKVHPSLVVTKPKKLQGTSFYSISLDLSQNDPTNLDDTTAEHTSEATQASVDVNAYIQQHELQFTESTSSKKANTLLKPSPAKR</sequence>
<dbReference type="RefSeq" id="WP_290595215.1">
    <property type="nucleotide sequence ID" value="NZ_CAKZIO010000003.1"/>
</dbReference>
<protein>
    <submittedName>
        <fullName evidence="3">Uncharacterized protein</fullName>
    </submittedName>
</protein>
<evidence type="ECO:0000313" key="3">
    <source>
        <dbReference type="EMBL" id="PZP89992.1"/>
    </source>
</evidence>
<proteinExistence type="predicted"/>
<evidence type="ECO:0000256" key="1">
    <source>
        <dbReference type="SAM" id="MobiDB-lite"/>
    </source>
</evidence>
<keyword evidence="2" id="KW-0472">Membrane</keyword>
<evidence type="ECO:0000313" key="4">
    <source>
        <dbReference type="Proteomes" id="UP000248606"/>
    </source>
</evidence>
<organism evidence="3 4">
    <name type="scientific">Lawsonella clevelandensis</name>
    <dbReference type="NCBI Taxonomy" id="1528099"/>
    <lineage>
        <taxon>Bacteria</taxon>
        <taxon>Bacillati</taxon>
        <taxon>Actinomycetota</taxon>
        <taxon>Actinomycetes</taxon>
        <taxon>Mycobacteriales</taxon>
        <taxon>Lawsonellaceae</taxon>
        <taxon>Lawsonella</taxon>
    </lineage>
</organism>
<keyword evidence="2" id="KW-1133">Transmembrane helix</keyword>
<evidence type="ECO:0000256" key="2">
    <source>
        <dbReference type="SAM" id="Phobius"/>
    </source>
</evidence>
<feature type="transmembrane region" description="Helical" evidence="2">
    <location>
        <begin position="21"/>
        <end position="42"/>
    </location>
</feature>
<comment type="caution">
    <text evidence="3">The sequence shown here is derived from an EMBL/GenBank/DDBJ whole genome shotgun (WGS) entry which is preliminary data.</text>
</comment>
<name>A0A2W5KBU5_9ACTN</name>
<dbReference type="EMBL" id="QFOZ01000001">
    <property type="protein sequence ID" value="PZP89992.1"/>
    <property type="molecule type" value="Genomic_DNA"/>
</dbReference>
<reference evidence="3 4" key="1">
    <citation type="submission" date="2017-08" db="EMBL/GenBank/DDBJ databases">
        <title>Infants hospitalized years apart are colonized by the same room-sourced microbial strains.</title>
        <authorList>
            <person name="Brooks B."/>
            <person name="Olm M.R."/>
            <person name="Firek B.A."/>
            <person name="Baker R."/>
            <person name="Thomas B.C."/>
            <person name="Morowitz M.J."/>
            <person name="Banfield J.F."/>
        </authorList>
    </citation>
    <scope>NUCLEOTIDE SEQUENCE [LARGE SCALE GENOMIC DNA]</scope>
    <source>
        <strain evidence="3">S2_006_000_R1_57</strain>
    </source>
</reference>
<gene>
    <name evidence="3" type="ORF">DI579_02240</name>
</gene>
<accession>A0A2W5KBU5</accession>
<dbReference type="Proteomes" id="UP000248606">
    <property type="component" value="Unassembled WGS sequence"/>
</dbReference>
<dbReference type="AlphaFoldDB" id="A0A2W5KBU5"/>